<keyword evidence="1" id="KW-1133">Transmembrane helix</keyword>
<sequence length="371" mass="39805">MDSNDVNAVDNALADSSSALAKFRARRRKAAIAMAIASFQQGFILGSSVIVGALLRPFNGLYAVASALCVTYWVGSEVLLPVFAKYPKKRRPIMIALICLLPCAFAVGGGAVSASGIQESTVLLYVAFSVLLGFGLSILELFSRLEVLQWYSVDGTKSTGITIVGAALGASALFFTLYSGWVNRYASLEVTLYTIAGLNLVLSVPHFVQDKLGHSIVIMFVATAISCVFYGICPLIIGTGTFEYNSFSWRLVGFVIAKSVIEGCFAIQTTIFGSTLVDIAGAQNASVMLRTQWPVAGPAGFAGPASCFIITFARYYSGMNFSEAFHLFFFLACGLAALSCASFVYLYVLQLKLRDQMMEGNRWCGGCGGRR</sequence>
<proteinExistence type="predicted"/>
<feature type="transmembrane region" description="Helical" evidence="1">
    <location>
        <begin position="215"/>
        <end position="237"/>
    </location>
</feature>
<feature type="transmembrane region" description="Helical" evidence="1">
    <location>
        <begin position="30"/>
        <end position="55"/>
    </location>
</feature>
<dbReference type="AlphaFoldDB" id="A0A9W7DLA1"/>
<gene>
    <name evidence="2" type="ORF">TrLO_g6148</name>
</gene>
<keyword evidence="1" id="KW-0812">Transmembrane</keyword>
<name>A0A9W7DLA1_9STRA</name>
<feature type="transmembrane region" description="Helical" evidence="1">
    <location>
        <begin position="122"/>
        <end position="139"/>
    </location>
</feature>
<feature type="transmembrane region" description="Helical" evidence="1">
    <location>
        <begin position="61"/>
        <end position="83"/>
    </location>
</feature>
<accession>A0A9W7DLA1</accession>
<organism evidence="2 3">
    <name type="scientific">Triparma laevis f. longispina</name>
    <dbReference type="NCBI Taxonomy" id="1714387"/>
    <lineage>
        <taxon>Eukaryota</taxon>
        <taxon>Sar</taxon>
        <taxon>Stramenopiles</taxon>
        <taxon>Ochrophyta</taxon>
        <taxon>Bolidophyceae</taxon>
        <taxon>Parmales</taxon>
        <taxon>Triparmaceae</taxon>
        <taxon>Triparma</taxon>
    </lineage>
</organism>
<feature type="transmembrane region" description="Helical" evidence="1">
    <location>
        <begin position="325"/>
        <end position="348"/>
    </location>
</feature>
<comment type="caution">
    <text evidence="2">The sequence shown here is derived from an EMBL/GenBank/DDBJ whole genome shotgun (WGS) entry which is preliminary data.</text>
</comment>
<feature type="transmembrane region" description="Helical" evidence="1">
    <location>
        <begin position="160"/>
        <end position="178"/>
    </location>
</feature>
<evidence type="ECO:0000256" key="1">
    <source>
        <dbReference type="SAM" id="Phobius"/>
    </source>
</evidence>
<keyword evidence="3" id="KW-1185">Reference proteome</keyword>
<feature type="transmembrane region" description="Helical" evidence="1">
    <location>
        <begin position="293"/>
        <end position="313"/>
    </location>
</feature>
<dbReference type="EMBL" id="BRXW01000360">
    <property type="protein sequence ID" value="GMH47734.1"/>
    <property type="molecule type" value="Genomic_DNA"/>
</dbReference>
<evidence type="ECO:0000313" key="3">
    <source>
        <dbReference type="Proteomes" id="UP001165122"/>
    </source>
</evidence>
<evidence type="ECO:0000313" key="2">
    <source>
        <dbReference type="EMBL" id="GMH47734.1"/>
    </source>
</evidence>
<reference evidence="3" key="1">
    <citation type="journal article" date="2023" name="Commun. Biol.">
        <title>Genome analysis of Parmales, the sister group of diatoms, reveals the evolutionary specialization of diatoms from phago-mixotrophs to photoautotrophs.</title>
        <authorList>
            <person name="Ban H."/>
            <person name="Sato S."/>
            <person name="Yoshikawa S."/>
            <person name="Yamada K."/>
            <person name="Nakamura Y."/>
            <person name="Ichinomiya M."/>
            <person name="Sato N."/>
            <person name="Blanc-Mathieu R."/>
            <person name="Endo H."/>
            <person name="Kuwata A."/>
            <person name="Ogata H."/>
        </authorList>
    </citation>
    <scope>NUCLEOTIDE SEQUENCE [LARGE SCALE GENOMIC DNA]</scope>
    <source>
        <strain evidence="3">NIES 3700</strain>
    </source>
</reference>
<dbReference type="Proteomes" id="UP001165122">
    <property type="component" value="Unassembled WGS sequence"/>
</dbReference>
<keyword evidence="1" id="KW-0472">Membrane</keyword>
<feature type="transmembrane region" description="Helical" evidence="1">
    <location>
        <begin position="190"/>
        <end position="208"/>
    </location>
</feature>
<feature type="transmembrane region" description="Helical" evidence="1">
    <location>
        <begin position="95"/>
        <end position="116"/>
    </location>
</feature>
<protein>
    <submittedName>
        <fullName evidence="2">Uncharacterized protein</fullName>
    </submittedName>
</protein>